<dbReference type="GO" id="GO:0044458">
    <property type="term" value="P:motile cilium assembly"/>
    <property type="evidence" value="ECO:0007669"/>
    <property type="project" value="TreeGrafter"/>
</dbReference>
<evidence type="ECO:0000256" key="3">
    <source>
        <dbReference type="ARBA" id="ARBA00022794"/>
    </source>
</evidence>
<keyword evidence="2" id="KW-0963">Cytoplasm</keyword>
<evidence type="ECO:0000313" key="9">
    <source>
        <dbReference type="Proteomes" id="UP001152759"/>
    </source>
</evidence>
<dbReference type="Pfam" id="PF14740">
    <property type="entry name" value="DUF4471"/>
    <property type="match status" value="1"/>
</dbReference>
<feature type="signal peptide" evidence="5">
    <location>
        <begin position="1"/>
        <end position="19"/>
    </location>
</feature>
<evidence type="ECO:0000256" key="4">
    <source>
        <dbReference type="ARBA" id="ARBA00024190"/>
    </source>
</evidence>
<keyword evidence="9" id="KW-1185">Reference proteome</keyword>
<dbReference type="Proteomes" id="UP001152759">
    <property type="component" value="Chromosome 5"/>
</dbReference>
<dbReference type="GO" id="GO:0120293">
    <property type="term" value="C:dynein axonemal particle"/>
    <property type="evidence" value="ECO:0007669"/>
    <property type="project" value="UniProtKB-SubCell"/>
</dbReference>
<evidence type="ECO:0000256" key="1">
    <source>
        <dbReference type="ARBA" id="ARBA00010449"/>
    </source>
</evidence>
<dbReference type="InterPro" id="IPR027974">
    <property type="entry name" value="DUF4470"/>
</dbReference>
<dbReference type="AlphaFoldDB" id="A0A9P0F374"/>
<feature type="domain" description="Dynein assembly factor 3 C-terminal" evidence="7">
    <location>
        <begin position="134"/>
        <end position="438"/>
    </location>
</feature>
<proteinExistence type="inferred from homology"/>
<comment type="subcellular location">
    <subcellularLocation>
        <location evidence="4">Dynein axonemal particle</location>
    </subcellularLocation>
</comment>
<dbReference type="InterPro" id="IPR039304">
    <property type="entry name" value="DNAAF3"/>
</dbReference>
<dbReference type="EMBL" id="OU963866">
    <property type="protein sequence ID" value="CAH0390054.1"/>
    <property type="molecule type" value="Genomic_DNA"/>
</dbReference>
<evidence type="ECO:0008006" key="10">
    <source>
        <dbReference type="Google" id="ProtNLM"/>
    </source>
</evidence>
<dbReference type="GO" id="GO:0070286">
    <property type="term" value="P:axonemal dynein complex assembly"/>
    <property type="evidence" value="ECO:0007669"/>
    <property type="project" value="InterPro"/>
</dbReference>
<reference evidence="8" key="1">
    <citation type="submission" date="2021-12" db="EMBL/GenBank/DDBJ databases">
        <authorList>
            <person name="King R."/>
        </authorList>
    </citation>
    <scope>NUCLEOTIDE SEQUENCE</scope>
</reference>
<evidence type="ECO:0000259" key="7">
    <source>
        <dbReference type="Pfam" id="PF14740"/>
    </source>
</evidence>
<comment type="similarity">
    <text evidence="1">Belongs to the DNAAF3 family.</text>
</comment>
<feature type="chain" id="PRO_5040223555" description="Dynein assembly factor 3, axonemal" evidence="5">
    <location>
        <begin position="20"/>
        <end position="459"/>
    </location>
</feature>
<name>A0A9P0F374_BEMTA</name>
<dbReference type="PANTHER" id="PTHR22118:SF14">
    <property type="entry name" value="DYNEIN AXONEMAL ASSEMBLY FACTOR 3"/>
    <property type="match status" value="1"/>
</dbReference>
<protein>
    <recommendedName>
        <fullName evidence="10">Dynein assembly factor 3, axonemal</fullName>
    </recommendedName>
</protein>
<organism evidence="8 9">
    <name type="scientific">Bemisia tabaci</name>
    <name type="common">Sweetpotato whitefly</name>
    <name type="synonym">Aleurodes tabaci</name>
    <dbReference type="NCBI Taxonomy" id="7038"/>
    <lineage>
        <taxon>Eukaryota</taxon>
        <taxon>Metazoa</taxon>
        <taxon>Ecdysozoa</taxon>
        <taxon>Arthropoda</taxon>
        <taxon>Hexapoda</taxon>
        <taxon>Insecta</taxon>
        <taxon>Pterygota</taxon>
        <taxon>Neoptera</taxon>
        <taxon>Paraneoptera</taxon>
        <taxon>Hemiptera</taxon>
        <taxon>Sternorrhyncha</taxon>
        <taxon>Aleyrodoidea</taxon>
        <taxon>Aleyrodidae</taxon>
        <taxon>Aleyrodinae</taxon>
        <taxon>Bemisia</taxon>
    </lineage>
</organism>
<keyword evidence="5" id="KW-0732">Signal</keyword>
<keyword evidence="3" id="KW-0970">Cilium biogenesis/degradation</keyword>
<evidence type="ECO:0000259" key="6">
    <source>
        <dbReference type="Pfam" id="PF14737"/>
    </source>
</evidence>
<evidence type="ECO:0000256" key="5">
    <source>
        <dbReference type="SAM" id="SignalP"/>
    </source>
</evidence>
<evidence type="ECO:0000313" key="8">
    <source>
        <dbReference type="EMBL" id="CAH0390054.1"/>
    </source>
</evidence>
<dbReference type="InterPro" id="IPR028235">
    <property type="entry name" value="DNAAF3_C"/>
</dbReference>
<feature type="domain" description="DUF4470" evidence="6">
    <location>
        <begin position="3"/>
        <end position="103"/>
    </location>
</feature>
<dbReference type="KEGG" id="btab:109042124"/>
<accession>A0A9P0F374</accession>
<evidence type="ECO:0000256" key="2">
    <source>
        <dbReference type="ARBA" id="ARBA00022490"/>
    </source>
</evidence>
<dbReference type="Pfam" id="PF14737">
    <property type="entry name" value="DUF4470"/>
    <property type="match status" value="1"/>
</dbReference>
<gene>
    <name evidence="8" type="ORF">BEMITA_LOCUS8814</name>
</gene>
<sequence length="459" mass="52441">MYWGLSPALDLLSVLESLSVTCKTSEEVNILITGSFDCRHVLQTLAKRYTHADRRINFFVLEVVEEQYGRQLLLLTTALELGETVGPAEKPRLWMEIYGNTLVRPRTLDYLRQRAAFLVKFLTDPDARRAIPALNLSLLQYKEIDTLENVFSFFMKNKAFNPVRGWDEKLRHSLGARYDFREGVFDWDLQMKLKGMPGCGVISSQEYRYWRKSGVAFTWLETETSEPNPTLVSGIHRVGSQIRCCGLMGSVVNGPFAAFGLTVSCEDEELLKTTFEKRYMKRSTDLFERKLLRMFHEIENGAPYVHTDTSEDLNLGVTIIEQKNIEIEKLPLGRDDAENKIVPETDHESVQLPGVTINFLPCKTFRALPEKYVDFFDVIWVGHNLVDHVASSDLLKSGSTQGVLLVESSSLLVHYSKDDHSKYESKVEELATEHQYERVPGQKFSELSVAVFKKKLCES</sequence>
<dbReference type="PANTHER" id="PTHR22118">
    <property type="entry name" value="DYNEIN ASSEMBLY FACTOR 3, AXONEMAL"/>
    <property type="match status" value="1"/>
</dbReference>